<dbReference type="Gene3D" id="6.10.140.530">
    <property type="match status" value="3"/>
</dbReference>
<dbReference type="AlphaFoldDB" id="B7FZI3"/>
<feature type="region of interest" description="Disordered" evidence="1">
    <location>
        <begin position="482"/>
        <end position="530"/>
    </location>
</feature>
<reference evidence="4" key="2">
    <citation type="submission" date="2008-08" db="EMBL/GenBank/DDBJ databases">
        <authorList>
            <consortium name="Diatom Consortium"/>
            <person name="Grigoriev I."/>
            <person name="Grimwood J."/>
            <person name="Kuo A."/>
            <person name="Otillar R.P."/>
            <person name="Salamov A."/>
            <person name="Detter J.C."/>
            <person name="Lindquist E."/>
            <person name="Shapiro H."/>
            <person name="Lucas S."/>
            <person name="Glavina del Rio T."/>
            <person name="Pitluck S."/>
            <person name="Rokhsar D."/>
            <person name="Bowler C."/>
        </authorList>
    </citation>
    <scope>GENOME REANNOTATION</scope>
    <source>
        <strain evidence="4">CCAP 1055/1</strain>
    </source>
</reference>
<evidence type="ECO:0000259" key="2">
    <source>
        <dbReference type="Pfam" id="PF03457"/>
    </source>
</evidence>
<dbReference type="InParanoid" id="B7FZI3"/>
<reference evidence="3 4" key="1">
    <citation type="journal article" date="2008" name="Nature">
        <title>The Phaeodactylum genome reveals the evolutionary history of diatom genomes.</title>
        <authorList>
            <person name="Bowler C."/>
            <person name="Allen A.E."/>
            <person name="Badger J.H."/>
            <person name="Grimwood J."/>
            <person name="Jabbari K."/>
            <person name="Kuo A."/>
            <person name="Maheswari U."/>
            <person name="Martens C."/>
            <person name="Maumus F."/>
            <person name="Otillar R.P."/>
            <person name="Rayko E."/>
            <person name="Salamov A."/>
            <person name="Vandepoele K."/>
            <person name="Beszteri B."/>
            <person name="Gruber A."/>
            <person name="Heijde M."/>
            <person name="Katinka M."/>
            <person name="Mock T."/>
            <person name="Valentin K."/>
            <person name="Verret F."/>
            <person name="Berges J.A."/>
            <person name="Brownlee C."/>
            <person name="Cadoret J.P."/>
            <person name="Chiovitti A."/>
            <person name="Choi C.J."/>
            <person name="Coesel S."/>
            <person name="De Martino A."/>
            <person name="Detter J.C."/>
            <person name="Durkin C."/>
            <person name="Falciatore A."/>
            <person name="Fournet J."/>
            <person name="Haruta M."/>
            <person name="Huysman M.J."/>
            <person name="Jenkins B.D."/>
            <person name="Jiroutova K."/>
            <person name="Jorgensen R.E."/>
            <person name="Joubert Y."/>
            <person name="Kaplan A."/>
            <person name="Kroger N."/>
            <person name="Kroth P.G."/>
            <person name="La Roche J."/>
            <person name="Lindquist E."/>
            <person name="Lommer M."/>
            <person name="Martin-Jezequel V."/>
            <person name="Lopez P.J."/>
            <person name="Lucas S."/>
            <person name="Mangogna M."/>
            <person name="McGinnis K."/>
            <person name="Medlin L.K."/>
            <person name="Montsant A."/>
            <person name="Oudot-Le Secq M.P."/>
            <person name="Napoli C."/>
            <person name="Obornik M."/>
            <person name="Parker M.S."/>
            <person name="Petit J.L."/>
            <person name="Porcel B.M."/>
            <person name="Poulsen N."/>
            <person name="Robison M."/>
            <person name="Rychlewski L."/>
            <person name="Rynearson T.A."/>
            <person name="Schmutz J."/>
            <person name="Shapiro H."/>
            <person name="Siaut M."/>
            <person name="Stanley M."/>
            <person name="Sussman M.R."/>
            <person name="Taylor A.R."/>
            <person name="Vardi A."/>
            <person name="von Dassow P."/>
            <person name="Vyverman W."/>
            <person name="Willis A."/>
            <person name="Wyrwicz L.S."/>
            <person name="Rokhsar D.S."/>
            <person name="Weissenbach J."/>
            <person name="Armbrust E.V."/>
            <person name="Green B.R."/>
            <person name="Van de Peer Y."/>
            <person name="Grigoriev I.V."/>
        </authorList>
    </citation>
    <scope>NUCLEOTIDE SEQUENCE [LARGE SCALE GENOMIC DNA]</scope>
    <source>
        <strain evidence="3 4">CCAP 1055/1</strain>
    </source>
</reference>
<proteinExistence type="predicted"/>
<dbReference type="OrthoDB" id="498381at2759"/>
<dbReference type="PaxDb" id="2850-Phatr46014"/>
<feature type="domain" description="Helicase-associated" evidence="2">
    <location>
        <begin position="320"/>
        <end position="386"/>
    </location>
</feature>
<dbReference type="HOGENOM" id="CLU_464233_0_0_1"/>
<feature type="domain" description="Helicase-associated" evidence="2">
    <location>
        <begin position="151"/>
        <end position="212"/>
    </location>
</feature>
<gene>
    <name evidence="3" type="ORF">PHATRDRAFT_46014</name>
</gene>
<protein>
    <recommendedName>
        <fullName evidence="2">Helicase-associated domain-containing protein</fullName>
    </recommendedName>
</protein>
<dbReference type="PANTHER" id="PTHR33418:SF1">
    <property type="entry name" value="HELICASE-ASSOCIATED DOMAIN-CONTAINING PROTEIN"/>
    <property type="match status" value="1"/>
</dbReference>
<organism evidence="3 4">
    <name type="scientific">Phaeodactylum tricornutum (strain CCAP 1055/1)</name>
    <dbReference type="NCBI Taxonomy" id="556484"/>
    <lineage>
        <taxon>Eukaryota</taxon>
        <taxon>Sar</taxon>
        <taxon>Stramenopiles</taxon>
        <taxon>Ochrophyta</taxon>
        <taxon>Bacillariophyta</taxon>
        <taxon>Bacillariophyceae</taxon>
        <taxon>Bacillariophycidae</taxon>
        <taxon>Naviculales</taxon>
        <taxon>Phaeodactylaceae</taxon>
        <taxon>Phaeodactylum</taxon>
    </lineage>
</organism>
<feature type="region of interest" description="Disordered" evidence="1">
    <location>
        <begin position="395"/>
        <end position="458"/>
    </location>
</feature>
<feature type="compositionally biased region" description="Polar residues" evidence="1">
    <location>
        <begin position="46"/>
        <end position="58"/>
    </location>
</feature>
<feature type="domain" description="Helicase-associated" evidence="2">
    <location>
        <begin position="234"/>
        <end position="300"/>
    </location>
</feature>
<feature type="compositionally biased region" description="Basic residues" evidence="1">
    <location>
        <begin position="59"/>
        <end position="68"/>
    </location>
</feature>
<evidence type="ECO:0000256" key="1">
    <source>
        <dbReference type="SAM" id="MobiDB-lite"/>
    </source>
</evidence>
<feature type="compositionally biased region" description="Acidic residues" evidence="1">
    <location>
        <begin position="404"/>
        <end position="421"/>
    </location>
</feature>
<evidence type="ECO:0000313" key="4">
    <source>
        <dbReference type="Proteomes" id="UP000000759"/>
    </source>
</evidence>
<sequence>MADSVSRSRVKDSDDIEKSVRRSSRIRRPQRIPIHRLFEDDDLSVESDSALSQAGIHSSRQKYNRKRKAGEGLTHEKSEANSSKRRPKVSDVHGARGPEVRVHKRLIPVEDEPALIETIKREHADLLRSDEALEVDRAKKIKLQMVLVNNEWEQRFLEFLVFQRVYGHSLVPKNFMPNKQLGRWCAKVRCWYSKNDSRLTPSRQRRLNAAGFIWKAKKDPQFWKIQNQCEQAMDKWEDFFDRLLVYKAQKGDCLVPKEYPEDMTLARWVAKTRKHYKAKKEGRYHTLDDDKEMRLVEAGFVFNSKTQERLRFTVLKRFEGRWEEYFSKLEKYKERFGHCVVPRRWKEDQSLASWVMRQRCHWKRLQQGLHSYLTEERLAKLEEIGFAFVVARKGMPLHTGPDQEGSEDEDESNENDSDDDTESLRSDEVQPKISRRHRENAGMGLEGETQRSKRSALRESVSCVPAASVSVYVTAEVASGEDLTVSDPHQNKESKPESLDPPFSSHCTASNPTVHYDGEVKSTRSSSQGKNLLSAFRSSLAVKKSEEPPVIKGQWRCESCGKDEFSAFAEFAAHEHSCLALPEFATVP</sequence>
<name>B7FZI3_PHATC</name>
<evidence type="ECO:0000313" key="3">
    <source>
        <dbReference type="EMBL" id="EEC48344.1"/>
    </source>
</evidence>
<dbReference type="RefSeq" id="XP_002180153.1">
    <property type="nucleotide sequence ID" value="XM_002180117.1"/>
</dbReference>
<dbReference type="GeneID" id="7200870"/>
<dbReference type="EMBL" id="CM000611">
    <property type="protein sequence ID" value="EEC48344.1"/>
    <property type="molecule type" value="Genomic_DNA"/>
</dbReference>
<feature type="compositionally biased region" description="Basic residues" evidence="1">
    <location>
        <begin position="21"/>
        <end position="34"/>
    </location>
</feature>
<dbReference type="InterPro" id="IPR005114">
    <property type="entry name" value="Helicase_assoc"/>
</dbReference>
<accession>B7FZI3</accession>
<dbReference type="Pfam" id="PF03457">
    <property type="entry name" value="HA"/>
    <property type="match status" value="3"/>
</dbReference>
<dbReference type="Proteomes" id="UP000000759">
    <property type="component" value="Chromosome 8"/>
</dbReference>
<feature type="compositionally biased region" description="Basic and acidic residues" evidence="1">
    <location>
        <begin position="69"/>
        <end position="79"/>
    </location>
</feature>
<feature type="compositionally biased region" description="Basic and acidic residues" evidence="1">
    <location>
        <begin position="9"/>
        <end position="20"/>
    </location>
</feature>
<keyword evidence="4" id="KW-1185">Reference proteome</keyword>
<feature type="compositionally biased region" description="Basic and acidic residues" evidence="1">
    <location>
        <begin position="489"/>
        <end position="498"/>
    </location>
</feature>
<dbReference type="PANTHER" id="PTHR33418">
    <property type="entry name" value="HELICASE-ASSOCIATED"/>
    <property type="match status" value="1"/>
</dbReference>
<feature type="region of interest" description="Disordered" evidence="1">
    <location>
        <begin position="1"/>
        <end position="97"/>
    </location>
</feature>
<feature type="compositionally biased region" description="Basic and acidic residues" evidence="1">
    <location>
        <begin position="88"/>
        <end position="97"/>
    </location>
</feature>
<dbReference type="KEGG" id="pti:PHATRDRAFT_46014"/>